<comment type="caution">
    <text evidence="4">The sequence shown here is derived from an EMBL/GenBank/DDBJ whole genome shotgun (WGS) entry which is preliminary data.</text>
</comment>
<evidence type="ECO:0000313" key="5">
    <source>
        <dbReference type="Proteomes" id="UP000887013"/>
    </source>
</evidence>
<keyword evidence="1" id="KW-0863">Zinc-finger</keyword>
<feature type="compositionally biased region" description="Basic and acidic residues" evidence="2">
    <location>
        <begin position="455"/>
        <end position="468"/>
    </location>
</feature>
<keyword evidence="1" id="KW-0862">Zinc</keyword>
<feature type="region of interest" description="Disordered" evidence="2">
    <location>
        <begin position="320"/>
        <end position="368"/>
    </location>
</feature>
<feature type="compositionally biased region" description="Low complexity" evidence="2">
    <location>
        <begin position="325"/>
        <end position="343"/>
    </location>
</feature>
<accession>A0A8X6MF67</accession>
<organism evidence="4 5">
    <name type="scientific">Nephila pilipes</name>
    <name type="common">Giant wood spider</name>
    <name type="synonym">Nephila maculata</name>
    <dbReference type="NCBI Taxonomy" id="299642"/>
    <lineage>
        <taxon>Eukaryota</taxon>
        <taxon>Metazoa</taxon>
        <taxon>Ecdysozoa</taxon>
        <taxon>Arthropoda</taxon>
        <taxon>Chelicerata</taxon>
        <taxon>Arachnida</taxon>
        <taxon>Araneae</taxon>
        <taxon>Araneomorphae</taxon>
        <taxon>Entelegynae</taxon>
        <taxon>Araneoidea</taxon>
        <taxon>Nephilidae</taxon>
        <taxon>Nephila</taxon>
    </lineage>
</organism>
<dbReference type="PROSITE" id="PS50157">
    <property type="entry name" value="ZINC_FINGER_C2H2_2"/>
    <property type="match status" value="1"/>
</dbReference>
<keyword evidence="5" id="KW-1185">Reference proteome</keyword>
<dbReference type="PROSITE" id="PS00028">
    <property type="entry name" value="ZINC_FINGER_C2H2_1"/>
    <property type="match status" value="1"/>
</dbReference>
<dbReference type="InterPro" id="IPR013087">
    <property type="entry name" value="Znf_C2H2_type"/>
</dbReference>
<name>A0A8X6MF67_NEPPI</name>
<evidence type="ECO:0000256" key="2">
    <source>
        <dbReference type="SAM" id="MobiDB-lite"/>
    </source>
</evidence>
<evidence type="ECO:0000259" key="3">
    <source>
        <dbReference type="PROSITE" id="PS50157"/>
    </source>
</evidence>
<dbReference type="Proteomes" id="UP000887013">
    <property type="component" value="Unassembled WGS sequence"/>
</dbReference>
<dbReference type="EMBL" id="BMAW01091579">
    <property type="protein sequence ID" value="GFS50657.1"/>
    <property type="molecule type" value="Genomic_DNA"/>
</dbReference>
<evidence type="ECO:0000313" key="4">
    <source>
        <dbReference type="EMBL" id="GFS50657.1"/>
    </source>
</evidence>
<sequence length="528" mass="58347">MAEASASGVTYVNTCPFCGKKLDVDSDLRRHLEDIHQITVKTLAQKNARSVELMPMPCKTTNGKLSIIRAKLKVLKSILNENFDLYLEQLRHWIHCDITRLEFDTNVRTFFTRETIMSHHDFIVMFLKEIQMISRTFRKSPIIYSNSTSTPIIPAYLNFPSKTSISSVFPSASTYSNPVMKPPLSAQLNLTSKPLVSTHSNLVSKPSSSNNSYAVSKPSTSNHSYAASKPSSSNHLYASSKPSTSNPLYASPKSSTSNHLYATATNSNHLYAAASKSSTLNHLYAATSKPSTSNHLYAAASNPSVSNHLYTVAKPSTSNQLYSATNPSTSNHSHSTTKPSTSTRFNPALKPTLSNLNLGSKEKLSDSNLKNNNHLTNEGIGMPNATFMPGATGGITSDDTSIKNSETLYALSIVSSWKNECANLQKKEFSKRIIKNIFDHIEQRRESIRVRPDGTIYDTRKTDPKEVTPNDPPKYTGDVTLPEILDTLLANPQLIPRKNMYDKAIRTIMKSMEKGEIEIPASSEEENV</sequence>
<dbReference type="GO" id="GO:0008270">
    <property type="term" value="F:zinc ion binding"/>
    <property type="evidence" value="ECO:0007669"/>
    <property type="project" value="UniProtKB-KW"/>
</dbReference>
<feature type="domain" description="C2H2-type" evidence="3">
    <location>
        <begin position="13"/>
        <end position="36"/>
    </location>
</feature>
<evidence type="ECO:0000256" key="1">
    <source>
        <dbReference type="PROSITE-ProRule" id="PRU00042"/>
    </source>
</evidence>
<gene>
    <name evidence="4" type="primary">AVEN_275560_1</name>
    <name evidence="4" type="ORF">NPIL_247821</name>
</gene>
<reference evidence="4" key="1">
    <citation type="submission" date="2020-08" db="EMBL/GenBank/DDBJ databases">
        <title>Multicomponent nature underlies the extraordinary mechanical properties of spider dragline silk.</title>
        <authorList>
            <person name="Kono N."/>
            <person name="Nakamura H."/>
            <person name="Mori M."/>
            <person name="Yoshida Y."/>
            <person name="Ohtoshi R."/>
            <person name="Malay A.D."/>
            <person name="Moran D.A.P."/>
            <person name="Tomita M."/>
            <person name="Numata K."/>
            <person name="Arakawa K."/>
        </authorList>
    </citation>
    <scope>NUCLEOTIDE SEQUENCE</scope>
</reference>
<dbReference type="AlphaFoldDB" id="A0A8X6MF67"/>
<keyword evidence="1" id="KW-0479">Metal-binding</keyword>
<protein>
    <submittedName>
        <fullName evidence="4">C2H2-type domain-containing protein</fullName>
    </submittedName>
</protein>
<proteinExistence type="predicted"/>
<dbReference type="OrthoDB" id="6420292at2759"/>
<feature type="region of interest" description="Disordered" evidence="2">
    <location>
        <begin position="199"/>
        <end position="256"/>
    </location>
</feature>
<feature type="region of interest" description="Disordered" evidence="2">
    <location>
        <begin position="455"/>
        <end position="476"/>
    </location>
</feature>